<evidence type="ECO:0000256" key="1">
    <source>
        <dbReference type="SAM" id="MobiDB-lite"/>
    </source>
</evidence>
<protein>
    <recommendedName>
        <fullName evidence="4">RRM domain-containing protein</fullName>
    </recommendedName>
</protein>
<dbReference type="EMBL" id="DF844765">
    <property type="protein sequence ID" value="GAT48636.1"/>
    <property type="molecule type" value="Genomic_DNA"/>
</dbReference>
<evidence type="ECO:0008006" key="4">
    <source>
        <dbReference type="Google" id="ProtNLM"/>
    </source>
</evidence>
<evidence type="ECO:0000313" key="2">
    <source>
        <dbReference type="EMBL" id="GAT48636.1"/>
    </source>
</evidence>
<organism evidence="2 3">
    <name type="scientific">Mycena chlorophos</name>
    <name type="common">Agaric fungus</name>
    <name type="synonym">Agaricus chlorophos</name>
    <dbReference type="NCBI Taxonomy" id="658473"/>
    <lineage>
        <taxon>Eukaryota</taxon>
        <taxon>Fungi</taxon>
        <taxon>Dikarya</taxon>
        <taxon>Basidiomycota</taxon>
        <taxon>Agaricomycotina</taxon>
        <taxon>Agaricomycetes</taxon>
        <taxon>Agaricomycetidae</taxon>
        <taxon>Agaricales</taxon>
        <taxon>Marasmiineae</taxon>
        <taxon>Mycenaceae</taxon>
        <taxon>Mycena</taxon>
    </lineage>
</organism>
<reference evidence="2" key="1">
    <citation type="submission" date="2014-09" db="EMBL/GenBank/DDBJ databases">
        <title>Genome sequence of the luminous mushroom Mycena chlorophos for searching fungal bioluminescence genes.</title>
        <authorList>
            <person name="Tanaka Y."/>
            <person name="Kasuga D."/>
            <person name="Oba Y."/>
            <person name="Hase S."/>
            <person name="Sato K."/>
            <person name="Oba Y."/>
            <person name="Sakakibara Y."/>
        </authorList>
    </citation>
    <scope>NUCLEOTIDE SEQUENCE</scope>
</reference>
<gene>
    <name evidence="2" type="ORF">MCHLO_06018</name>
</gene>
<accession>A0ABQ0LBX0</accession>
<evidence type="ECO:0000313" key="3">
    <source>
        <dbReference type="Proteomes" id="UP000815677"/>
    </source>
</evidence>
<feature type="compositionally biased region" description="Polar residues" evidence="1">
    <location>
        <begin position="32"/>
        <end position="41"/>
    </location>
</feature>
<keyword evidence="3" id="KW-1185">Reference proteome</keyword>
<name>A0ABQ0LBX0_MYCCL</name>
<sequence length="363" mass="39673">MATTATRSPHPSLLHHPPPLLHPLHPRRKRIPSSTASSSATWRPRRATATSAMGVSRGYGFVRFTDETASSGDARALLSVKASADIARDGPAKCCCGGGYRWICAKLDEFAGCYGGCGWCWHDAVARVRADCCLSRHLALFDYTYNARASISVLLSFLLSLPMNPHLLFEQPLRNRIENYFRLHCFALSGTPVISTLGSPQISKDTFERQPAVLSAADITALVTSVWVGSTHGEDARTVASLFAVTMARAKLAGDDLAIQINTLSPRHLHYNFVVLVKVGLTRFHPDLFGDKDSSYNQFLRHIAVITFQKAILHGGPGLALMDLSTNLEFLYGCYDNFIHQQKVLAEQGQATGVVAQFGQLST</sequence>
<proteinExistence type="predicted"/>
<feature type="region of interest" description="Disordered" evidence="1">
    <location>
        <begin position="1"/>
        <end position="49"/>
    </location>
</feature>
<dbReference type="Proteomes" id="UP000815677">
    <property type="component" value="Unassembled WGS sequence"/>
</dbReference>